<keyword evidence="3" id="KW-0597">Phosphoprotein</keyword>
<name>A0ABM1JI17_GEKJA</name>
<evidence type="ECO:0000256" key="1">
    <source>
        <dbReference type="ARBA" id="ARBA00007848"/>
    </source>
</evidence>
<evidence type="ECO:0000256" key="4">
    <source>
        <dbReference type="ARBA" id="ARBA00022889"/>
    </source>
</evidence>
<dbReference type="InterPro" id="IPR021901">
    <property type="entry name" value="CAS_C"/>
</dbReference>
<feature type="compositionally biased region" description="Acidic residues" evidence="6">
    <location>
        <begin position="225"/>
        <end position="235"/>
    </location>
</feature>
<comment type="similarity">
    <text evidence="1">Belongs to the CAS family.</text>
</comment>
<proteinExistence type="inferred from homology"/>
<dbReference type="SUPFAM" id="SSF50044">
    <property type="entry name" value="SH3-domain"/>
    <property type="match status" value="1"/>
</dbReference>
<dbReference type="PRINTS" id="PR00452">
    <property type="entry name" value="SH3DOMAIN"/>
</dbReference>
<dbReference type="CDD" id="cd11571">
    <property type="entry name" value="FAT-like_EFS_C"/>
    <property type="match status" value="1"/>
</dbReference>
<keyword evidence="8" id="KW-1185">Reference proteome</keyword>
<protein>
    <submittedName>
        <fullName evidence="9">Embryonal Fyn-associated substrate isoform X1</fullName>
    </submittedName>
</protein>
<gene>
    <name evidence="9" type="primary">EFS</name>
</gene>
<feature type="compositionally biased region" description="Pro residues" evidence="6">
    <location>
        <begin position="138"/>
        <end position="149"/>
    </location>
</feature>
<evidence type="ECO:0000256" key="3">
    <source>
        <dbReference type="ARBA" id="ARBA00022553"/>
    </source>
</evidence>
<dbReference type="SMART" id="SM00326">
    <property type="entry name" value="SH3"/>
    <property type="match status" value="1"/>
</dbReference>
<dbReference type="InterPro" id="IPR037362">
    <property type="entry name" value="CAS_fam"/>
</dbReference>
<sequence>MQPESGQALPPWLFWEDFADQKAQLCRALYDNTAECLDELSFRKGDLMVLLQPEAPGLEGWHLCSLHGQQGIVPANRVKVLAEPGSPGPVPHRKHAPADVYQVPRKEAAALVGKTYEVPQDELRRRGLRQEEQEVYEVPPPARPCPLPPEGIYRVPRGVRRDGDPTEVYDVPSALLRESPVDTYDSPSPCPKKVARVAPQPMLPPPAGDPYDVPLAFKKPSAAGQEEEEGEEEEGSERPLVYATPSNLRRASALLNLYESPEEVLGGGQGEQQEEEDEDGGIYDIPLLPPGSPPLEGALQGLSLRDPGPPSRPRLPSAESLSRRPLPALPSEERLSVEPPQPSPSIVRKGSIQDRPLPPPPPRLGGLGAEDQLESVRDEGYNEYEGIRLAEEYDYVHLKGADKSQPKPSTPEGTPGPALPGDTAQTEEQVPPSPEDSQLLQFYTGQCQTHYSTLLSAIEALLASAGANQPPRVFVPHGKFVIVTAHKLVFVGDTVSRLASSATVRARVGAASGALCQALKEAVLSVKGAALRYPSLPAAREMRECVAELSRRALAFTSLLATLAPS</sequence>
<evidence type="ECO:0000256" key="2">
    <source>
        <dbReference type="ARBA" id="ARBA00022443"/>
    </source>
</evidence>
<dbReference type="RefSeq" id="XP_015261104.1">
    <property type="nucleotide sequence ID" value="XM_015405618.1"/>
</dbReference>
<dbReference type="Gene3D" id="1.20.120.230">
    <property type="entry name" value="Alpha-catenin/vinculin-like"/>
    <property type="match status" value="1"/>
</dbReference>
<organism evidence="8 9">
    <name type="scientific">Gekko japonicus</name>
    <name type="common">Schlegel's Japanese gecko</name>
    <dbReference type="NCBI Taxonomy" id="146911"/>
    <lineage>
        <taxon>Eukaryota</taxon>
        <taxon>Metazoa</taxon>
        <taxon>Chordata</taxon>
        <taxon>Craniata</taxon>
        <taxon>Vertebrata</taxon>
        <taxon>Euteleostomi</taxon>
        <taxon>Lepidosauria</taxon>
        <taxon>Squamata</taxon>
        <taxon>Bifurcata</taxon>
        <taxon>Gekkota</taxon>
        <taxon>Gekkonidae</taxon>
        <taxon>Gekkoninae</taxon>
        <taxon>Gekko</taxon>
    </lineage>
</organism>
<feature type="domain" description="SH3" evidence="7">
    <location>
        <begin position="21"/>
        <end position="83"/>
    </location>
</feature>
<dbReference type="InterPro" id="IPR001452">
    <property type="entry name" value="SH3_domain"/>
</dbReference>
<evidence type="ECO:0000259" key="7">
    <source>
        <dbReference type="PROSITE" id="PS50002"/>
    </source>
</evidence>
<dbReference type="PANTHER" id="PTHR10654:SF14">
    <property type="entry name" value="EMBRYONAL FYN-ASSOCIATED SUBSTRATE"/>
    <property type="match status" value="1"/>
</dbReference>
<dbReference type="GeneID" id="107105620"/>
<dbReference type="PANTHER" id="PTHR10654">
    <property type="entry name" value="CAS SCAFFOLDING PROTEIN"/>
    <property type="match status" value="1"/>
</dbReference>
<keyword evidence="4" id="KW-0130">Cell adhesion</keyword>
<dbReference type="Gene3D" id="2.30.30.40">
    <property type="entry name" value="SH3 Domains"/>
    <property type="match status" value="1"/>
</dbReference>
<dbReference type="InterPro" id="IPR036028">
    <property type="entry name" value="SH3-like_dom_sf"/>
</dbReference>
<feature type="region of interest" description="Disordered" evidence="6">
    <location>
        <begin position="260"/>
        <end position="371"/>
    </location>
</feature>
<evidence type="ECO:0000256" key="6">
    <source>
        <dbReference type="SAM" id="MobiDB-lite"/>
    </source>
</evidence>
<dbReference type="Pfam" id="PF14604">
    <property type="entry name" value="SH3_9"/>
    <property type="match status" value="1"/>
</dbReference>
<feature type="region of interest" description="Disordered" evidence="6">
    <location>
        <begin position="198"/>
        <end position="245"/>
    </location>
</feature>
<reference evidence="9" key="1">
    <citation type="submission" date="2025-08" db="UniProtKB">
        <authorList>
            <consortium name="RefSeq"/>
        </authorList>
    </citation>
    <scope>IDENTIFICATION</scope>
</reference>
<dbReference type="Pfam" id="PF12026">
    <property type="entry name" value="CAS_C"/>
    <property type="match status" value="1"/>
</dbReference>
<dbReference type="PROSITE" id="PS50002">
    <property type="entry name" value="SH3"/>
    <property type="match status" value="1"/>
</dbReference>
<accession>A0ABM1JI17</accession>
<feature type="compositionally biased region" description="Acidic residues" evidence="6">
    <location>
        <begin position="272"/>
        <end position="281"/>
    </location>
</feature>
<feature type="region of interest" description="Disordered" evidence="6">
    <location>
        <begin position="131"/>
        <end position="150"/>
    </location>
</feature>
<keyword evidence="2 5" id="KW-0728">SH3 domain</keyword>
<feature type="region of interest" description="Disordered" evidence="6">
    <location>
        <begin position="401"/>
        <end position="437"/>
    </location>
</feature>
<dbReference type="Proteomes" id="UP000694871">
    <property type="component" value="Unplaced"/>
</dbReference>
<evidence type="ECO:0000313" key="8">
    <source>
        <dbReference type="Proteomes" id="UP000694871"/>
    </source>
</evidence>
<evidence type="ECO:0000256" key="5">
    <source>
        <dbReference type="PROSITE-ProRule" id="PRU00192"/>
    </source>
</evidence>
<evidence type="ECO:0000313" key="9">
    <source>
        <dbReference type="RefSeq" id="XP_015261104.1"/>
    </source>
</evidence>